<feature type="transmembrane region" description="Helical" evidence="1">
    <location>
        <begin position="845"/>
        <end position="867"/>
    </location>
</feature>
<organism evidence="2 3">
    <name type="scientific">Variovorax paradoxus</name>
    <dbReference type="NCBI Taxonomy" id="34073"/>
    <lineage>
        <taxon>Bacteria</taxon>
        <taxon>Pseudomonadati</taxon>
        <taxon>Pseudomonadota</taxon>
        <taxon>Betaproteobacteria</taxon>
        <taxon>Burkholderiales</taxon>
        <taxon>Comamonadaceae</taxon>
        <taxon>Variovorax</taxon>
    </lineage>
</organism>
<reference evidence="2 3" key="1">
    <citation type="submission" date="2019-12" db="EMBL/GenBank/DDBJ databases">
        <title>Hybrid Genome Assemblies of two High G+C Isolates from Undergraduate Microbiology Courses.</title>
        <authorList>
            <person name="Ne Ville C.J."/>
            <person name="Enright D."/>
            <person name="Hernandez I."/>
            <person name="Dodsworth J."/>
            <person name="Orwin P.M."/>
        </authorList>
    </citation>
    <scope>NUCLEOTIDE SEQUENCE [LARGE SCALE GENOMIC DNA]</scope>
    <source>
        <strain evidence="2 3">CSUSB</strain>
    </source>
</reference>
<sequence length="1030" mass="110218">MNFSAWSIRKPVPAILLFAMLTAAGLFAFRAAKVQNFPDVDLPMITVVASLPGTAPAQMETEVARKLENAMATMKGLRHLHTSVQDGTATVSAEFRLEKLPQEALDDTRAAVARARTDLTAALRDPVISKFEFKNDPILTYTASSPRLNDEALSWFVDDQVTRRLLAVPGVGAVTRVGGVSREVRVELDPDRLLSLRLSAADVSRRLVQVQREAPGGRVRLGSGEQTVRTVGTASSAAALAAMEIPLPDGRIVRLDQLATVTDAQAERRSGAYLDGKPVVGFEILRTTGAGDIDVANGVRQALAALKAEQPDIELTEALNAVDPVVENFEGSMWLLIEGAVLAVLVVGLFLRDIRATFISAMALPLSIIPTFLLMHWMGFTLNIITLLSLSLVVGILVDDAIVEIENIMRHLAQGKEPLAAAREAADEIGLAVIATTFTLIAVFLPTAFMGGLAGKFFVQFGWTASIAVFFSLVVARLLTPMMAAYLLKTPPRPPAEPFWMPAYLKAARWAFTHKAATLAMMTAFGVASCTPLFTGAIKGDFMPPGDLSQTRISVELPPGSTFEQAHAVAEQARFAVAKHPDVTMVYTAVGGGSAGGSPGSSAAEARRANMTLNLTPRKERPGRSQQQIERELRALLQDVAGARVKVAANEAYTLVLSGADGELLAQQAAKVEQELRSLAGIGQVTSSSSLQRPELIVRPDTARAADLGVSTDAIADTVRVATLGDYDQFLPKLNLSQRQVPIVVRLPDEAMRDLELLRQLTVPGARGPVPLRDVAEVEIASGPAQINRLDRLRNVNFEIELNGQALGDVQQRAAALPSLSHLPPGLVKNDVGPAETSNELGRSFLLAMGTGVACIYIVLVLLFHAWVQPVTILWALALSIPGAVLALFVTGTNLSMPAMIGVIMLMGIATKNSILLVEYAIAAQRDRGLPRLDALLDACHKRARPIVMTTVAMGAGMLPIALGFGADPSFRAPMAIVVIGGLVTSTFLSLLVIPVLYEVIDNLVQSCRPERWLPMHGGASIVNRMFPKA</sequence>
<feature type="transmembrane region" description="Helical" evidence="1">
    <location>
        <begin position="903"/>
        <end position="924"/>
    </location>
</feature>
<dbReference type="RefSeq" id="WP_157611837.1">
    <property type="nucleotide sequence ID" value="NZ_CP046622.1"/>
</dbReference>
<dbReference type="Gene3D" id="3.30.70.1440">
    <property type="entry name" value="Multidrug efflux transporter AcrB pore domain"/>
    <property type="match status" value="1"/>
</dbReference>
<dbReference type="OrthoDB" id="9177212at2"/>
<feature type="transmembrane region" description="Helical" evidence="1">
    <location>
        <begin position="358"/>
        <end position="378"/>
    </location>
</feature>
<dbReference type="Gene3D" id="3.30.70.1320">
    <property type="entry name" value="Multidrug efflux transporter AcrB pore domain like"/>
    <property type="match status" value="1"/>
</dbReference>
<dbReference type="EMBL" id="CP046622">
    <property type="protein sequence ID" value="QGW80643.1"/>
    <property type="molecule type" value="Genomic_DNA"/>
</dbReference>
<dbReference type="GO" id="GO:0042910">
    <property type="term" value="F:xenobiotic transmembrane transporter activity"/>
    <property type="evidence" value="ECO:0007669"/>
    <property type="project" value="TreeGrafter"/>
</dbReference>
<dbReference type="Gene3D" id="3.30.70.1430">
    <property type="entry name" value="Multidrug efflux transporter AcrB pore domain"/>
    <property type="match status" value="2"/>
</dbReference>
<dbReference type="PANTHER" id="PTHR32063">
    <property type="match status" value="1"/>
</dbReference>
<dbReference type="SUPFAM" id="SSF82714">
    <property type="entry name" value="Multidrug efflux transporter AcrB TolC docking domain, DN and DC subdomains"/>
    <property type="match status" value="2"/>
</dbReference>
<dbReference type="Pfam" id="PF00873">
    <property type="entry name" value="ACR_tran"/>
    <property type="match status" value="1"/>
</dbReference>
<feature type="transmembrane region" description="Helical" evidence="1">
    <location>
        <begin position="457"/>
        <end position="479"/>
    </location>
</feature>
<evidence type="ECO:0000313" key="3">
    <source>
        <dbReference type="Proteomes" id="UP000425817"/>
    </source>
</evidence>
<dbReference type="Gene3D" id="1.20.1640.10">
    <property type="entry name" value="Multidrug efflux transporter AcrB transmembrane domain"/>
    <property type="match status" value="2"/>
</dbReference>
<feature type="transmembrane region" description="Helical" evidence="1">
    <location>
        <begin position="429"/>
        <end position="451"/>
    </location>
</feature>
<accession>A0A6I6H1G3</accession>
<proteinExistence type="predicted"/>
<dbReference type="GO" id="GO:0005886">
    <property type="term" value="C:plasma membrane"/>
    <property type="evidence" value="ECO:0007669"/>
    <property type="project" value="TreeGrafter"/>
</dbReference>
<dbReference type="AlphaFoldDB" id="A0A6I6H1G3"/>
<evidence type="ECO:0000313" key="2">
    <source>
        <dbReference type="EMBL" id="QGW80643.1"/>
    </source>
</evidence>
<dbReference type="InterPro" id="IPR027463">
    <property type="entry name" value="AcrB_DN_DC_subdom"/>
</dbReference>
<gene>
    <name evidence="2" type="ORF">GOQ09_03135</name>
</gene>
<dbReference type="SUPFAM" id="SSF82693">
    <property type="entry name" value="Multidrug efflux transporter AcrB pore domain, PN1, PN2, PC1 and PC2 subdomains"/>
    <property type="match status" value="3"/>
</dbReference>
<feature type="transmembrane region" description="Helical" evidence="1">
    <location>
        <begin position="333"/>
        <end position="351"/>
    </location>
</feature>
<dbReference type="Gene3D" id="3.30.2090.10">
    <property type="entry name" value="Multidrug efflux transporter AcrB TolC docking domain, DN and DC subdomains"/>
    <property type="match status" value="2"/>
</dbReference>
<feature type="transmembrane region" description="Helical" evidence="1">
    <location>
        <begin position="944"/>
        <end position="965"/>
    </location>
</feature>
<dbReference type="InterPro" id="IPR001036">
    <property type="entry name" value="Acrflvin-R"/>
</dbReference>
<dbReference type="PANTHER" id="PTHR32063:SF77">
    <property type="entry name" value="ACR FAMILY TRANSPORT PROTEIN"/>
    <property type="match status" value="1"/>
</dbReference>
<feature type="transmembrane region" description="Helical" evidence="1">
    <location>
        <begin position="384"/>
        <end position="403"/>
    </location>
</feature>
<feature type="transmembrane region" description="Helical" evidence="1">
    <location>
        <begin position="977"/>
        <end position="998"/>
    </location>
</feature>
<name>A0A6I6H1G3_VARPD</name>
<feature type="transmembrane region" description="Helical" evidence="1">
    <location>
        <begin position="873"/>
        <end position="891"/>
    </location>
</feature>
<protein>
    <submittedName>
        <fullName evidence="2">AcrB/AcrD/AcrF family protein</fullName>
    </submittedName>
</protein>
<keyword evidence="1" id="KW-1133">Transmembrane helix</keyword>
<evidence type="ECO:0000256" key="1">
    <source>
        <dbReference type="SAM" id="Phobius"/>
    </source>
</evidence>
<keyword evidence="1" id="KW-0472">Membrane</keyword>
<dbReference type="Proteomes" id="UP000425817">
    <property type="component" value="Chromosome"/>
</dbReference>
<dbReference type="SUPFAM" id="SSF82866">
    <property type="entry name" value="Multidrug efflux transporter AcrB transmembrane domain"/>
    <property type="match status" value="2"/>
</dbReference>
<keyword evidence="1" id="KW-0812">Transmembrane</keyword>
<dbReference type="PRINTS" id="PR00702">
    <property type="entry name" value="ACRIFLAVINRP"/>
</dbReference>